<protein>
    <submittedName>
        <fullName evidence="2">Uncharacterized protein</fullName>
    </submittedName>
</protein>
<dbReference type="Proteomes" id="UP000887159">
    <property type="component" value="Unassembled WGS sequence"/>
</dbReference>
<gene>
    <name evidence="2" type="ORF">TNCV_2626871</name>
</gene>
<dbReference type="AlphaFoldDB" id="A0A8X6W7M8"/>
<comment type="caution">
    <text evidence="2">The sequence shown here is derived from an EMBL/GenBank/DDBJ whole genome shotgun (WGS) entry which is preliminary data.</text>
</comment>
<dbReference type="EMBL" id="BMAU01021388">
    <property type="protein sequence ID" value="GFY29517.1"/>
    <property type="molecule type" value="Genomic_DNA"/>
</dbReference>
<name>A0A8X6W7M8_TRICX</name>
<proteinExistence type="predicted"/>
<organism evidence="2 3">
    <name type="scientific">Trichonephila clavipes</name>
    <name type="common">Golden silk orbweaver</name>
    <name type="synonym">Nephila clavipes</name>
    <dbReference type="NCBI Taxonomy" id="2585209"/>
    <lineage>
        <taxon>Eukaryota</taxon>
        <taxon>Metazoa</taxon>
        <taxon>Ecdysozoa</taxon>
        <taxon>Arthropoda</taxon>
        <taxon>Chelicerata</taxon>
        <taxon>Arachnida</taxon>
        <taxon>Araneae</taxon>
        <taxon>Araneomorphae</taxon>
        <taxon>Entelegynae</taxon>
        <taxon>Araneoidea</taxon>
        <taxon>Nephilidae</taxon>
        <taxon>Trichonephila</taxon>
    </lineage>
</organism>
<reference evidence="2" key="1">
    <citation type="submission" date="2020-08" db="EMBL/GenBank/DDBJ databases">
        <title>Multicomponent nature underlies the extraordinary mechanical properties of spider dragline silk.</title>
        <authorList>
            <person name="Kono N."/>
            <person name="Nakamura H."/>
            <person name="Mori M."/>
            <person name="Yoshida Y."/>
            <person name="Ohtoshi R."/>
            <person name="Malay A.D."/>
            <person name="Moran D.A.P."/>
            <person name="Tomita M."/>
            <person name="Numata K."/>
            <person name="Arakawa K."/>
        </authorList>
    </citation>
    <scope>NUCLEOTIDE SEQUENCE</scope>
</reference>
<keyword evidence="3" id="KW-1185">Reference proteome</keyword>
<accession>A0A8X6W7M8</accession>
<evidence type="ECO:0000313" key="2">
    <source>
        <dbReference type="EMBL" id="GFY29517.1"/>
    </source>
</evidence>
<feature type="region of interest" description="Disordered" evidence="1">
    <location>
        <begin position="61"/>
        <end position="91"/>
    </location>
</feature>
<evidence type="ECO:0000313" key="3">
    <source>
        <dbReference type="Proteomes" id="UP000887159"/>
    </source>
</evidence>
<evidence type="ECO:0000256" key="1">
    <source>
        <dbReference type="SAM" id="MobiDB-lite"/>
    </source>
</evidence>
<sequence>MLHAEDANEFIGKPLVILNLDTVTRMKPELATHPLKFHALPTHIKIMFDASSFADPTPLAHADTSRDVLPRGGTSQAISDGRKFDPGEVMKTTPELAPIPLSSFNFHV</sequence>